<evidence type="ECO:0000313" key="7">
    <source>
        <dbReference type="EMBL" id="OLP94170.1"/>
    </source>
</evidence>
<organism evidence="7 8">
    <name type="scientific">Symbiodinium microadriaticum</name>
    <name type="common">Dinoflagellate</name>
    <name type="synonym">Zooxanthella microadriatica</name>
    <dbReference type="NCBI Taxonomy" id="2951"/>
    <lineage>
        <taxon>Eukaryota</taxon>
        <taxon>Sar</taxon>
        <taxon>Alveolata</taxon>
        <taxon>Dinophyceae</taxon>
        <taxon>Suessiales</taxon>
        <taxon>Symbiodiniaceae</taxon>
        <taxon>Symbiodinium</taxon>
    </lineage>
</organism>
<comment type="similarity">
    <text evidence="3">Belongs to the XPG/RAD2 endonuclease family.</text>
</comment>
<dbReference type="Gene3D" id="3.40.20.10">
    <property type="entry name" value="Severin"/>
    <property type="match status" value="1"/>
</dbReference>
<evidence type="ECO:0000259" key="4">
    <source>
        <dbReference type="Pfam" id="PF00752"/>
    </source>
</evidence>
<keyword evidence="8" id="KW-1185">Reference proteome</keyword>
<protein>
    <submittedName>
        <fullName evidence="7">Uncharacterized protein</fullName>
    </submittedName>
</protein>
<dbReference type="Proteomes" id="UP000186817">
    <property type="component" value="Unassembled WGS sequence"/>
</dbReference>
<gene>
    <name evidence="7" type="ORF">AK812_SmicGene23842</name>
</gene>
<dbReference type="SUPFAM" id="SSF88723">
    <property type="entry name" value="PIN domain-like"/>
    <property type="match status" value="1"/>
</dbReference>
<dbReference type="PANTHER" id="PTHR11081:SF32">
    <property type="entry name" value="POST-TRANSCRIPTIONAL REGULATOR MKT1"/>
    <property type="match status" value="1"/>
</dbReference>
<sequence length="1236" mass="137240">MAESVDSQLRNTIRAARSRSLRCVKAIIVQKGSVASGAAAPTAYTLALANSQPEEAGAALDKEFQRCVKILLEPDKPSLLLFRADLCENVEGSRWLLLAWLPESAPEVDRARYVRSRGMLADLVQRPYFLSELLAKDSKSLSWPVAAKVLAQTRPREHAELAVQHAAAEEFLPAPLRLSQAAQGLLQRLVQKEDSCLKLVLSSRLSLSRLAATGEAGANNTPVMEAKVMECQTPAQLAKAELPSTSCFFALYTRDDLVFVHWCPDRLSRDPTVRMRDDSRYAVLKPTVQRLVMSAFPTPPRLLVVDAREPQDLVDGANRAADANVAKQADSKQLIPVARGASIMRVRHLQTHLADQGLVNSGKLNELKNVQVGVDAVFWLRSIQALKDPFADALGGIPPGIFGFVDKELESFKEWGITPLFVFQGVAPGPQHSMFVSRMDQQMDMAWNYLASGDKSAAQKCFAVSTSRINGDFVYFIFHHLRQKGYECLQAPYFAGAQLAHFAEQGIVQTVFGPPGLLLYGVKSVVIHLNFGQQSFDWVDLDSVLAKWQLSWDEFVDACMLAGTEYCLTYPYLNLSPFGASVAQQGQRFNFDAAVYIIRQAPLINWMQTFPTEDMKSDHVDGYCICKVLVQNSPVLHLQDHAIRPLGASSKGAPPSVPNDFSSIMGQKLPPSLYYLMLHGIISHKLPQALAKGEWTDKSQPLIDTNEFRSLLTDLQDYRRTSLGLIAQHLHKSFQNKSILCKAYWEPTNIRQALGTDANLPPDARVIQPDIQQGLRWKITYQSVKAEMSRQKVDKVDFKFCLNWHAREFEQDGPLMQGIKEPQPPSFDDHLHSLSALVHFLVLEKLDLISAEDGGATVLSDVLKDTPRNLTEPCLTALELMKYGQLNGEPFEAAHPDKPFPSEVKYPTSSQLDGAEKDKVCGMLLLCRVMSLVPMRVRNIMWDSDVDFDLAAFHALVRVLKRTLRQMVEGALASVLLKDLAKVKLLPRGFMCASPVNRDSYPHVPAELPTFMLPRACMGIVVRYFLEYKKDADSFAADVGKRFPCCVQPVEDLKLAFTFWHDLRRCVDTIAETLGAEELSEDMRKASSGYLAAEPTWPSKGAKADWPLDWPKEVTAAVAMPAGLVLPMRPVPPWRGGSKAHTISASSTSVASTVRAKLGRKTLRVSGEHDGVCIFKEALQRVLDEAVQQRETALPERGQDEQIRAQASQVQQLTELVKNLALASAQSAAQVLLRWT</sequence>
<feature type="domain" description="XPG N-terminal" evidence="4">
    <location>
        <begin position="344"/>
        <end position="438"/>
    </location>
</feature>
<dbReference type="InterPro" id="IPR006085">
    <property type="entry name" value="XPG_DNA_repair_N"/>
</dbReference>
<dbReference type="PRINTS" id="PR00853">
    <property type="entry name" value="XPGRADSUPER"/>
</dbReference>
<evidence type="ECO:0000256" key="1">
    <source>
        <dbReference type="ARBA" id="ARBA00022845"/>
    </source>
</evidence>
<dbReference type="InterPro" id="IPR022039">
    <property type="entry name" value="MKT1_C"/>
</dbReference>
<dbReference type="CDD" id="cd09858">
    <property type="entry name" value="PIN_MKT1"/>
    <property type="match status" value="1"/>
</dbReference>
<feature type="domain" description="Post-transcriptional regulator MKT1 N-terminal" evidence="6">
    <location>
        <begin position="658"/>
        <end position="745"/>
    </location>
</feature>
<dbReference type="EMBL" id="LSRX01000554">
    <property type="protein sequence ID" value="OLP94170.1"/>
    <property type="molecule type" value="Genomic_DNA"/>
</dbReference>
<dbReference type="GO" id="GO:0017108">
    <property type="term" value="F:5'-flap endonuclease activity"/>
    <property type="evidence" value="ECO:0007669"/>
    <property type="project" value="TreeGrafter"/>
</dbReference>
<name>A0A1Q9DGF0_SYMMI</name>
<comment type="caution">
    <text evidence="7">The sequence shown here is derived from an EMBL/GenBank/DDBJ whole genome shotgun (WGS) entry which is preliminary data.</text>
</comment>
<dbReference type="AlphaFoldDB" id="A0A1Q9DGF0"/>
<dbReference type="SUPFAM" id="SSF55753">
    <property type="entry name" value="Actin depolymerizing proteins"/>
    <property type="match status" value="1"/>
</dbReference>
<evidence type="ECO:0000256" key="3">
    <source>
        <dbReference type="ARBA" id="ARBA00024023"/>
    </source>
</evidence>
<dbReference type="InterPro" id="IPR006084">
    <property type="entry name" value="XPG/Rad2"/>
</dbReference>
<proteinExistence type="inferred from homology"/>
<keyword evidence="2" id="KW-0496">Mitochondrion</keyword>
<keyword evidence="1" id="KW-0810">Translation regulation</keyword>
<dbReference type="Pfam" id="PF00752">
    <property type="entry name" value="XPG_N"/>
    <property type="match status" value="1"/>
</dbReference>
<reference evidence="7 8" key="1">
    <citation type="submission" date="2016-02" db="EMBL/GenBank/DDBJ databases">
        <title>Genome analysis of coral dinoflagellate symbionts highlights evolutionary adaptations to a symbiotic lifestyle.</title>
        <authorList>
            <person name="Aranda M."/>
            <person name="Li Y."/>
            <person name="Liew Y.J."/>
            <person name="Baumgarten S."/>
            <person name="Simakov O."/>
            <person name="Wilson M."/>
            <person name="Piel J."/>
            <person name="Ashoor H."/>
            <person name="Bougouffa S."/>
            <person name="Bajic V.B."/>
            <person name="Ryu T."/>
            <person name="Ravasi T."/>
            <person name="Bayer T."/>
            <person name="Micklem G."/>
            <person name="Kim H."/>
            <person name="Bhak J."/>
            <person name="Lajeunesse T.C."/>
            <person name="Voolstra C.R."/>
        </authorList>
    </citation>
    <scope>NUCLEOTIDE SEQUENCE [LARGE SCALE GENOMIC DNA]</scope>
    <source>
        <strain evidence="7 8">CCMP2467</strain>
    </source>
</reference>
<accession>A0A1Q9DGF0</accession>
<dbReference type="InterPro" id="IPR029060">
    <property type="entry name" value="PIN-like_dom_sf"/>
</dbReference>
<feature type="domain" description="Post-transcriptional regulator MKT1 C-terminal" evidence="5">
    <location>
        <begin position="857"/>
        <end position="1086"/>
    </location>
</feature>
<evidence type="ECO:0000259" key="5">
    <source>
        <dbReference type="Pfam" id="PF12246"/>
    </source>
</evidence>
<dbReference type="Gene3D" id="3.40.50.1010">
    <property type="entry name" value="5'-nuclease"/>
    <property type="match status" value="1"/>
</dbReference>
<evidence type="ECO:0000259" key="6">
    <source>
        <dbReference type="Pfam" id="PF12247"/>
    </source>
</evidence>
<dbReference type="InterPro" id="IPR022040">
    <property type="entry name" value="MKT1_N"/>
</dbReference>
<evidence type="ECO:0000256" key="2">
    <source>
        <dbReference type="ARBA" id="ARBA00023128"/>
    </source>
</evidence>
<dbReference type="InterPro" id="IPR037314">
    <property type="entry name" value="MKT1_H3TH"/>
</dbReference>
<dbReference type="Pfam" id="PF12247">
    <property type="entry name" value="MKT1_N"/>
    <property type="match status" value="1"/>
</dbReference>
<dbReference type="Pfam" id="PF12246">
    <property type="entry name" value="MKT1_C"/>
    <property type="match status" value="1"/>
</dbReference>
<dbReference type="GO" id="GO:0006417">
    <property type="term" value="P:regulation of translation"/>
    <property type="evidence" value="ECO:0007669"/>
    <property type="project" value="UniProtKB-KW"/>
</dbReference>
<dbReference type="OrthoDB" id="17262at2759"/>
<dbReference type="CDD" id="cd09902">
    <property type="entry name" value="H3TH_MKT1"/>
    <property type="match status" value="1"/>
</dbReference>
<dbReference type="PANTHER" id="PTHR11081">
    <property type="entry name" value="FLAP ENDONUCLEASE FAMILY MEMBER"/>
    <property type="match status" value="1"/>
</dbReference>
<dbReference type="InterPro" id="IPR029006">
    <property type="entry name" value="ADF-H/Gelsolin-like_dom_sf"/>
</dbReference>
<evidence type="ECO:0000313" key="8">
    <source>
        <dbReference type="Proteomes" id="UP000186817"/>
    </source>
</evidence>